<gene>
    <name evidence="4" type="ORF">BSZ37_15045</name>
</gene>
<comment type="caution">
    <text evidence="4">The sequence shown here is derived from an EMBL/GenBank/DDBJ whole genome shotgun (WGS) entry which is preliminary data.</text>
</comment>
<dbReference type="Proteomes" id="UP000216339">
    <property type="component" value="Unassembled WGS sequence"/>
</dbReference>
<dbReference type="RefSeq" id="WP_095511331.1">
    <property type="nucleotide sequence ID" value="NZ_MQWD01000001.1"/>
</dbReference>
<dbReference type="InterPro" id="IPR011990">
    <property type="entry name" value="TPR-like_helical_dom_sf"/>
</dbReference>
<dbReference type="Pfam" id="PF13428">
    <property type="entry name" value="TPR_14"/>
    <property type="match status" value="1"/>
</dbReference>
<dbReference type="InterPro" id="IPR019734">
    <property type="entry name" value="TPR_rpt"/>
</dbReference>
<keyword evidence="1" id="KW-0677">Repeat</keyword>
<dbReference type="Pfam" id="PF13432">
    <property type="entry name" value="TPR_16"/>
    <property type="match status" value="2"/>
</dbReference>
<dbReference type="OrthoDB" id="9763354at2"/>
<evidence type="ECO:0000256" key="3">
    <source>
        <dbReference type="SAM" id="SignalP"/>
    </source>
</evidence>
<protein>
    <recommendedName>
        <fullName evidence="6">Outer membrane lipoprotein BamD-like domain-containing protein</fullName>
    </recommendedName>
</protein>
<dbReference type="Gene3D" id="1.25.40.10">
    <property type="entry name" value="Tetratricopeptide repeat domain"/>
    <property type="match status" value="3"/>
</dbReference>
<dbReference type="InterPro" id="IPR051012">
    <property type="entry name" value="CellSynth/LPSAsmb/PSIAsmb"/>
</dbReference>
<organism evidence="4 5">
    <name type="scientific">Rubrivirga marina</name>
    <dbReference type="NCBI Taxonomy" id="1196024"/>
    <lineage>
        <taxon>Bacteria</taxon>
        <taxon>Pseudomonadati</taxon>
        <taxon>Rhodothermota</taxon>
        <taxon>Rhodothermia</taxon>
        <taxon>Rhodothermales</taxon>
        <taxon>Rubricoccaceae</taxon>
        <taxon>Rubrivirga</taxon>
    </lineage>
</organism>
<dbReference type="PANTHER" id="PTHR45586">
    <property type="entry name" value="TPR REPEAT-CONTAINING PROTEIN PA4667"/>
    <property type="match status" value="1"/>
</dbReference>
<dbReference type="AlphaFoldDB" id="A0A271J2E0"/>
<evidence type="ECO:0000313" key="5">
    <source>
        <dbReference type="Proteomes" id="UP000216339"/>
    </source>
</evidence>
<accession>A0A271J2E0</accession>
<proteinExistence type="predicted"/>
<dbReference type="EMBL" id="MQWD01000001">
    <property type="protein sequence ID" value="PAP77662.1"/>
    <property type="molecule type" value="Genomic_DNA"/>
</dbReference>
<dbReference type="SUPFAM" id="SSF81901">
    <property type="entry name" value="HCP-like"/>
    <property type="match status" value="1"/>
</dbReference>
<evidence type="ECO:0000313" key="4">
    <source>
        <dbReference type="EMBL" id="PAP77662.1"/>
    </source>
</evidence>
<sequence length="655" mass="70659">MPRLLPVLLVCLVGSAPLAQTPSEQGVPRIQRDTIDGQEVLRITGPVRIGSGGQVVVESESGSQSYRLASTLLDNGRVDEATALLEDIVAEDPTDLAAWIKLEEAYETARRFDDLVALVDRRIAREGRTVALLASRGAALWRAERPDEARRAWTEAADLAPDDAQTYRIVANEIGALRLFDEAAAVLAQGRERLGTGISPLELAHLYGLSLDYERAVVLYLEALAGDPALLGTVQARLARLIEGQGAPETFAAALQRAAALDPLDRSVRELQGWLALERGDFDGALDAVRALDRLEGERGQSLLAFAERAWAAGAPEAAAAALDEVLQRHADGPAAPAARLGRARLWDAQARDAHERAGLGPTPAADSARAGYVAFLEQNPTSDQRPRTTLALADLLRDVYRDYEASEARLREAANGRDVGIASRARLTLGEVALRRGDLDAARQRFQDVDESIRIGPLAEQARYELALIDFYEGFMYSALARAEALDENTAADAANDAIALRVTLGDALDPDVLPGPDVDLTNDPLHIYGRAALRHRRGLTEAALATLDSLDAALGAQPALADESLYLRASVLLDAGQPAEAVAALDGLIERFPTSYFVDRALRLQARTYEGELDDPASAAERYDRLLEGFPGSPLAPEARQELRRLRTVLQSS</sequence>
<dbReference type="PANTHER" id="PTHR45586:SF1">
    <property type="entry name" value="LIPOPOLYSACCHARIDE ASSEMBLY PROTEIN B"/>
    <property type="match status" value="1"/>
</dbReference>
<dbReference type="SUPFAM" id="SSF48452">
    <property type="entry name" value="TPR-like"/>
    <property type="match status" value="2"/>
</dbReference>
<evidence type="ECO:0000256" key="1">
    <source>
        <dbReference type="ARBA" id="ARBA00022737"/>
    </source>
</evidence>
<keyword evidence="3" id="KW-0732">Signal</keyword>
<evidence type="ECO:0000256" key="2">
    <source>
        <dbReference type="ARBA" id="ARBA00022803"/>
    </source>
</evidence>
<feature type="signal peptide" evidence="3">
    <location>
        <begin position="1"/>
        <end position="19"/>
    </location>
</feature>
<name>A0A271J2E0_9BACT</name>
<reference evidence="4 5" key="1">
    <citation type="submission" date="2016-11" db="EMBL/GenBank/DDBJ databases">
        <title>Study of marine rhodopsin-containing bacteria.</title>
        <authorList>
            <person name="Yoshizawa S."/>
            <person name="Kumagai Y."/>
            <person name="Kogure K."/>
        </authorList>
    </citation>
    <scope>NUCLEOTIDE SEQUENCE [LARGE SCALE GENOMIC DNA]</scope>
    <source>
        <strain evidence="4 5">SAORIC-28</strain>
    </source>
</reference>
<evidence type="ECO:0008006" key="6">
    <source>
        <dbReference type="Google" id="ProtNLM"/>
    </source>
</evidence>
<dbReference type="SMART" id="SM00028">
    <property type="entry name" value="TPR"/>
    <property type="match status" value="3"/>
</dbReference>
<feature type="chain" id="PRO_5012108618" description="Outer membrane lipoprotein BamD-like domain-containing protein" evidence="3">
    <location>
        <begin position="20"/>
        <end position="655"/>
    </location>
</feature>
<keyword evidence="5" id="KW-1185">Reference proteome</keyword>
<keyword evidence="2" id="KW-0802">TPR repeat</keyword>